<dbReference type="SUPFAM" id="SSF46689">
    <property type="entry name" value="Homeodomain-like"/>
    <property type="match status" value="1"/>
</dbReference>
<feature type="domain" description="HTH tetR-type" evidence="5">
    <location>
        <begin position="8"/>
        <end position="68"/>
    </location>
</feature>
<evidence type="ECO:0000256" key="3">
    <source>
        <dbReference type="ARBA" id="ARBA00023163"/>
    </source>
</evidence>
<dbReference type="InterPro" id="IPR041490">
    <property type="entry name" value="KstR2_TetR_C"/>
</dbReference>
<evidence type="ECO:0000256" key="4">
    <source>
        <dbReference type="PROSITE-ProRule" id="PRU00335"/>
    </source>
</evidence>
<dbReference type="PANTHER" id="PTHR30055:SF240">
    <property type="entry name" value="HTH-TYPE TRANSCRIPTIONAL REGULATOR ACRR"/>
    <property type="match status" value="1"/>
</dbReference>
<dbReference type="PROSITE" id="PS50977">
    <property type="entry name" value="HTH_TETR_2"/>
    <property type="match status" value="1"/>
</dbReference>
<dbReference type="AlphaFoldDB" id="A0A7I9VQT5"/>
<accession>A0A7I9VQT5</accession>
<dbReference type="PRINTS" id="PR00455">
    <property type="entry name" value="HTHTETR"/>
</dbReference>
<dbReference type="EMBL" id="BJTG01000008">
    <property type="protein sequence ID" value="GEJ58480.1"/>
    <property type="molecule type" value="Genomic_DNA"/>
</dbReference>
<dbReference type="Pfam" id="PF17932">
    <property type="entry name" value="TetR_C_24"/>
    <property type="match status" value="1"/>
</dbReference>
<dbReference type="InterPro" id="IPR001647">
    <property type="entry name" value="HTH_TetR"/>
</dbReference>
<dbReference type="GO" id="GO:0003700">
    <property type="term" value="F:DNA-binding transcription factor activity"/>
    <property type="evidence" value="ECO:0007669"/>
    <property type="project" value="TreeGrafter"/>
</dbReference>
<dbReference type="InterPro" id="IPR036271">
    <property type="entry name" value="Tet_transcr_reg_TetR-rel_C_sf"/>
</dbReference>
<dbReference type="PROSITE" id="PS01081">
    <property type="entry name" value="HTH_TETR_1"/>
    <property type="match status" value="1"/>
</dbReference>
<keyword evidence="7" id="KW-1185">Reference proteome</keyword>
<evidence type="ECO:0000256" key="1">
    <source>
        <dbReference type="ARBA" id="ARBA00023015"/>
    </source>
</evidence>
<dbReference type="Gene3D" id="1.10.357.10">
    <property type="entry name" value="Tetracycline Repressor, domain 2"/>
    <property type="match status" value="1"/>
</dbReference>
<organism evidence="6 7">
    <name type="scientific">Anaeromyxobacter diazotrophicus</name>
    <dbReference type="NCBI Taxonomy" id="2590199"/>
    <lineage>
        <taxon>Bacteria</taxon>
        <taxon>Pseudomonadati</taxon>
        <taxon>Myxococcota</taxon>
        <taxon>Myxococcia</taxon>
        <taxon>Myxococcales</taxon>
        <taxon>Cystobacterineae</taxon>
        <taxon>Anaeromyxobacteraceae</taxon>
        <taxon>Anaeromyxobacter</taxon>
    </lineage>
</organism>
<dbReference type="RefSeq" id="WP_176067083.1">
    <property type="nucleotide sequence ID" value="NZ_BJTG01000008.1"/>
</dbReference>
<comment type="caution">
    <text evidence="6">The sequence shown here is derived from an EMBL/GenBank/DDBJ whole genome shotgun (WGS) entry which is preliminary data.</text>
</comment>
<dbReference type="PANTHER" id="PTHR30055">
    <property type="entry name" value="HTH-TYPE TRANSCRIPTIONAL REGULATOR RUTR"/>
    <property type="match status" value="1"/>
</dbReference>
<dbReference type="SUPFAM" id="SSF48498">
    <property type="entry name" value="Tetracyclin repressor-like, C-terminal domain"/>
    <property type="match status" value="1"/>
</dbReference>
<dbReference type="InterPro" id="IPR023772">
    <property type="entry name" value="DNA-bd_HTH_TetR-type_CS"/>
</dbReference>
<evidence type="ECO:0000313" key="7">
    <source>
        <dbReference type="Proteomes" id="UP000503640"/>
    </source>
</evidence>
<evidence type="ECO:0000259" key="5">
    <source>
        <dbReference type="PROSITE" id="PS50977"/>
    </source>
</evidence>
<dbReference type="Pfam" id="PF00440">
    <property type="entry name" value="TetR_N"/>
    <property type="match status" value="1"/>
</dbReference>
<dbReference type="InterPro" id="IPR009057">
    <property type="entry name" value="Homeodomain-like_sf"/>
</dbReference>
<dbReference type="GO" id="GO:0000976">
    <property type="term" value="F:transcription cis-regulatory region binding"/>
    <property type="evidence" value="ECO:0007669"/>
    <property type="project" value="TreeGrafter"/>
</dbReference>
<feature type="DNA-binding region" description="H-T-H motif" evidence="4">
    <location>
        <begin position="31"/>
        <end position="50"/>
    </location>
</feature>
<keyword evidence="1" id="KW-0805">Transcription regulation</keyword>
<name>A0A7I9VQT5_9BACT</name>
<dbReference type="Proteomes" id="UP000503640">
    <property type="component" value="Unassembled WGS sequence"/>
</dbReference>
<evidence type="ECO:0000256" key="2">
    <source>
        <dbReference type="ARBA" id="ARBA00023125"/>
    </source>
</evidence>
<keyword evidence="3" id="KW-0804">Transcription</keyword>
<gene>
    <name evidence="6" type="ORF">AMYX_32210</name>
</gene>
<sequence length="204" mass="22000">MPERKTADARRREIADAALRVIAEQGLGRFTARAIAHEVGVSDAALFRHFETKEEIVLAVVDRVEEILFAGFPPAGRDPLERLGRFFRQRVAVIEENPGVARLVASDALAQAAPPEGVARVAELRRRSVRFVRACLEEASRAGLLAAGLEQEEAAVLVLGAILALTQGGQLGARAGRSAALAERTWRALDRLLRGPASVEPVKS</sequence>
<dbReference type="InterPro" id="IPR050109">
    <property type="entry name" value="HTH-type_TetR-like_transc_reg"/>
</dbReference>
<keyword evidence="2 4" id="KW-0238">DNA-binding</keyword>
<reference evidence="7" key="1">
    <citation type="journal article" date="2020" name="Appl. Environ. Microbiol.">
        <title>Diazotrophic Anaeromyxobacter Isolates from Soils.</title>
        <authorList>
            <person name="Masuda Y."/>
            <person name="Yamanaka H."/>
            <person name="Xu Z.X."/>
            <person name="Shiratori Y."/>
            <person name="Aono T."/>
            <person name="Amachi S."/>
            <person name="Senoo K."/>
            <person name="Itoh H."/>
        </authorList>
    </citation>
    <scope>NUCLEOTIDE SEQUENCE [LARGE SCALE GENOMIC DNA]</scope>
    <source>
        <strain evidence="7">R267</strain>
    </source>
</reference>
<protein>
    <recommendedName>
        <fullName evidence="5">HTH tetR-type domain-containing protein</fullName>
    </recommendedName>
</protein>
<proteinExistence type="predicted"/>
<evidence type="ECO:0000313" key="6">
    <source>
        <dbReference type="EMBL" id="GEJ58480.1"/>
    </source>
</evidence>